<proteinExistence type="predicted"/>
<feature type="transmembrane region" description="Helical" evidence="4">
    <location>
        <begin position="6"/>
        <end position="28"/>
    </location>
</feature>
<evidence type="ECO:0000259" key="5">
    <source>
        <dbReference type="Pfam" id="PF00689"/>
    </source>
</evidence>
<dbReference type="GO" id="GO:0005886">
    <property type="term" value="C:plasma membrane"/>
    <property type="evidence" value="ECO:0007669"/>
    <property type="project" value="TreeGrafter"/>
</dbReference>
<keyword evidence="2" id="KW-0479">Metal-binding</keyword>
<dbReference type="AlphaFoldDB" id="A0A914DN56"/>
<evidence type="ECO:0000256" key="4">
    <source>
        <dbReference type="SAM" id="Phobius"/>
    </source>
</evidence>
<dbReference type="InterPro" id="IPR023298">
    <property type="entry name" value="ATPase_P-typ_TM_dom_sf"/>
</dbReference>
<dbReference type="Proteomes" id="UP000887540">
    <property type="component" value="Unplaced"/>
</dbReference>
<dbReference type="PANTHER" id="PTHR24093:SF369">
    <property type="entry name" value="CALCIUM-TRANSPORTING ATPASE"/>
    <property type="match status" value="1"/>
</dbReference>
<dbReference type="Gene3D" id="1.20.1110.10">
    <property type="entry name" value="Calcium-transporting ATPase, transmembrane domain"/>
    <property type="match status" value="1"/>
</dbReference>
<dbReference type="InterPro" id="IPR006068">
    <property type="entry name" value="ATPase_P-typ_cation-transptr_C"/>
</dbReference>
<keyword evidence="4" id="KW-1133">Transmembrane helix</keyword>
<keyword evidence="6" id="KW-1185">Reference proteome</keyword>
<feature type="transmembrane region" description="Helical" evidence="4">
    <location>
        <begin position="194"/>
        <end position="218"/>
    </location>
</feature>
<dbReference type="SUPFAM" id="SSF81665">
    <property type="entry name" value="Calcium ATPase, transmembrane domain M"/>
    <property type="match status" value="1"/>
</dbReference>
<name>A0A914DN56_9BILA</name>
<dbReference type="GO" id="GO:0005388">
    <property type="term" value="F:P-type calcium transporter activity"/>
    <property type="evidence" value="ECO:0007669"/>
    <property type="project" value="TreeGrafter"/>
</dbReference>
<evidence type="ECO:0000313" key="6">
    <source>
        <dbReference type="Proteomes" id="UP000887540"/>
    </source>
</evidence>
<evidence type="ECO:0000256" key="1">
    <source>
        <dbReference type="ARBA" id="ARBA00004127"/>
    </source>
</evidence>
<feature type="transmembrane region" description="Helical" evidence="4">
    <location>
        <begin position="154"/>
        <end position="173"/>
    </location>
</feature>
<feature type="transmembrane region" description="Helical" evidence="4">
    <location>
        <begin position="113"/>
        <end position="134"/>
    </location>
</feature>
<dbReference type="Pfam" id="PF00689">
    <property type="entry name" value="Cation_ATPase_C"/>
    <property type="match status" value="1"/>
</dbReference>
<feature type="transmembrane region" description="Helical" evidence="4">
    <location>
        <begin position="48"/>
        <end position="68"/>
    </location>
</feature>
<dbReference type="WBParaSite" id="ACRNAN_scaffold3311.g26959.t1">
    <property type="protein sequence ID" value="ACRNAN_scaffold3311.g26959.t1"/>
    <property type="gene ID" value="ACRNAN_scaffold3311.g26959"/>
</dbReference>
<organism evidence="6 7">
    <name type="scientific">Acrobeloides nanus</name>
    <dbReference type="NCBI Taxonomy" id="290746"/>
    <lineage>
        <taxon>Eukaryota</taxon>
        <taxon>Metazoa</taxon>
        <taxon>Ecdysozoa</taxon>
        <taxon>Nematoda</taxon>
        <taxon>Chromadorea</taxon>
        <taxon>Rhabditida</taxon>
        <taxon>Tylenchina</taxon>
        <taxon>Cephalobomorpha</taxon>
        <taxon>Cephaloboidea</taxon>
        <taxon>Cephalobidae</taxon>
        <taxon>Acrobeloides</taxon>
    </lineage>
</organism>
<keyword evidence="3" id="KW-0460">Magnesium</keyword>
<feature type="transmembrane region" description="Helical" evidence="4">
    <location>
        <begin position="74"/>
        <end position="93"/>
    </location>
</feature>
<keyword evidence="4" id="KW-0472">Membrane</keyword>
<reference evidence="7" key="1">
    <citation type="submission" date="2022-11" db="UniProtKB">
        <authorList>
            <consortium name="WormBaseParasite"/>
        </authorList>
    </citation>
    <scope>IDENTIFICATION</scope>
</reference>
<feature type="transmembrane region" description="Helical" evidence="4">
    <location>
        <begin position="224"/>
        <end position="245"/>
    </location>
</feature>
<dbReference type="GO" id="GO:0051480">
    <property type="term" value="P:regulation of cytosolic calcium ion concentration"/>
    <property type="evidence" value="ECO:0007669"/>
    <property type="project" value="TreeGrafter"/>
</dbReference>
<dbReference type="GO" id="GO:0012505">
    <property type="term" value="C:endomembrane system"/>
    <property type="evidence" value="ECO:0007669"/>
    <property type="project" value="UniProtKB-SubCell"/>
</dbReference>
<evidence type="ECO:0000256" key="2">
    <source>
        <dbReference type="ARBA" id="ARBA00022723"/>
    </source>
</evidence>
<protein>
    <submittedName>
        <fullName evidence="7">Cation-transporting P-type ATPase C-terminal domain-containing protein</fullName>
    </submittedName>
</protein>
<accession>A0A914DN56</accession>
<dbReference type="PANTHER" id="PTHR24093">
    <property type="entry name" value="CATION TRANSPORTING ATPASE"/>
    <property type="match status" value="1"/>
</dbReference>
<comment type="subcellular location">
    <subcellularLocation>
        <location evidence="1">Endomembrane system</location>
        <topology evidence="1">Multi-pass membrane protein</topology>
    </subcellularLocation>
</comment>
<evidence type="ECO:0000313" key="7">
    <source>
        <dbReference type="WBParaSite" id="ACRNAN_scaffold3311.g26959.t1"/>
    </source>
</evidence>
<sequence length="246" mass="28068">MIALTIMKDVLISICLPIILAMALLYLLKDNVLRDRDIYGATMKFLQFHLSIGIVIVMLDVVGACVINDAVLKYIHIIWILFLDISLSLALAVDHSTKNPTALPVNSFIPRTIIKNIICHVLYQIIVLLAFLFVGERLLNIESGRWSPLDYPPSIHFTIIFNTFVMMTLFNGINCRMLNNGRNIFKDLFKIPPIFFIIWIVWFILQVLIVQLDGAFLWVVPLNLLQWGVCILLGLVELLLGQIIYC</sequence>
<feature type="domain" description="Cation-transporting P-type ATPase C-terminal" evidence="5">
    <location>
        <begin position="71"/>
        <end position="243"/>
    </location>
</feature>
<dbReference type="GO" id="GO:0046872">
    <property type="term" value="F:metal ion binding"/>
    <property type="evidence" value="ECO:0007669"/>
    <property type="project" value="UniProtKB-KW"/>
</dbReference>
<keyword evidence="4" id="KW-0812">Transmembrane</keyword>
<evidence type="ECO:0000256" key="3">
    <source>
        <dbReference type="ARBA" id="ARBA00022842"/>
    </source>
</evidence>